<organism evidence="1">
    <name type="scientific">viral metagenome</name>
    <dbReference type="NCBI Taxonomy" id="1070528"/>
    <lineage>
        <taxon>unclassified sequences</taxon>
        <taxon>metagenomes</taxon>
        <taxon>organismal metagenomes</taxon>
    </lineage>
</organism>
<protein>
    <submittedName>
        <fullName evidence="1">Uncharacterized protein</fullName>
    </submittedName>
</protein>
<evidence type="ECO:0000313" key="1">
    <source>
        <dbReference type="EMBL" id="QHT38165.1"/>
    </source>
</evidence>
<accession>A0A6C0FGP3</accession>
<dbReference type="AlphaFoldDB" id="A0A6C0FGP3"/>
<dbReference type="EMBL" id="MN738827">
    <property type="protein sequence ID" value="QHT38165.1"/>
    <property type="molecule type" value="Genomic_DNA"/>
</dbReference>
<name>A0A6C0FGP3_9ZZZZ</name>
<sequence>MTLTYGDIAISINGHKRKTSPGPQYVYFSIVSNLLNNYKIKNQTIPELMGISNLHLSKLAIDTLGTTIYSTASEVLSRMQTINESIFNSSNYENVIDTNNTDDNNYSHTFTLSAMLSFDSATYYDGSDTSKEEVIDIRNYPTLSTCLGFQPYVGPSSYDFLQWFSPPKYTDFSDGTYNVPSNVNKVSFILIGGGGGGSRAYKRTYYKSPYFTNSFNIPYTVNPECGYIGIKTIDVSENDTLTYTIGLAGTSGGNTATASTTYYKKSGGSWTTSNSGIGNNYQSQTGYNNNTNTGGGDTSLIHNSTTTYKVSGGWGIRASFELIDDAPNFALKYYDADGTHQQTGDAARSIDDVHTNMDYIRNSINVVTQYTRYAPYTNYTGNTSIYYSPGSQYASSTTSSNGIPSTTRTSGKGMIVIIPHYSL</sequence>
<proteinExistence type="predicted"/>
<reference evidence="1" key="1">
    <citation type="journal article" date="2020" name="Nature">
        <title>Giant virus diversity and host interactions through global metagenomics.</title>
        <authorList>
            <person name="Schulz F."/>
            <person name="Roux S."/>
            <person name="Paez-Espino D."/>
            <person name="Jungbluth S."/>
            <person name="Walsh D.A."/>
            <person name="Denef V.J."/>
            <person name="McMahon K.D."/>
            <person name="Konstantinidis K.T."/>
            <person name="Eloe-Fadrosh E.A."/>
            <person name="Kyrpides N.C."/>
            <person name="Woyke T."/>
        </authorList>
    </citation>
    <scope>NUCLEOTIDE SEQUENCE</scope>
    <source>
        <strain evidence="1">GVMAG-S-ERX556049-19</strain>
    </source>
</reference>